<name>A0A1W2G7Y6_REIFA</name>
<keyword evidence="6 8" id="KW-1133">Transmembrane helix</keyword>
<evidence type="ECO:0000256" key="8">
    <source>
        <dbReference type="RuleBase" id="RU363041"/>
    </source>
</evidence>
<dbReference type="STRING" id="692418.SAMN04488029_0741"/>
<evidence type="ECO:0000313" key="10">
    <source>
        <dbReference type="Proteomes" id="UP000192472"/>
    </source>
</evidence>
<evidence type="ECO:0000256" key="5">
    <source>
        <dbReference type="ARBA" id="ARBA00022692"/>
    </source>
</evidence>
<dbReference type="OrthoDB" id="554695at2"/>
<feature type="transmembrane region" description="Helical" evidence="8">
    <location>
        <begin position="203"/>
        <end position="224"/>
    </location>
</feature>
<evidence type="ECO:0000256" key="6">
    <source>
        <dbReference type="ARBA" id="ARBA00022989"/>
    </source>
</evidence>
<organism evidence="9 10">
    <name type="scientific">Reichenbachiella faecimaris</name>
    <dbReference type="NCBI Taxonomy" id="692418"/>
    <lineage>
        <taxon>Bacteria</taxon>
        <taxon>Pseudomonadati</taxon>
        <taxon>Bacteroidota</taxon>
        <taxon>Cytophagia</taxon>
        <taxon>Cytophagales</taxon>
        <taxon>Reichenbachiellaceae</taxon>
        <taxon>Reichenbachiella</taxon>
    </lineage>
</organism>
<dbReference type="InterPro" id="IPR052017">
    <property type="entry name" value="TSUP"/>
</dbReference>
<dbReference type="GO" id="GO:0005886">
    <property type="term" value="C:plasma membrane"/>
    <property type="evidence" value="ECO:0007669"/>
    <property type="project" value="UniProtKB-SubCell"/>
</dbReference>
<dbReference type="Proteomes" id="UP000192472">
    <property type="component" value="Unassembled WGS sequence"/>
</dbReference>
<comment type="similarity">
    <text evidence="2 8">Belongs to the 4-toluene sulfonate uptake permease (TSUP) (TC 2.A.102) family.</text>
</comment>
<proteinExistence type="inferred from homology"/>
<feature type="transmembrane region" description="Helical" evidence="8">
    <location>
        <begin position="177"/>
        <end position="196"/>
    </location>
</feature>
<keyword evidence="7 8" id="KW-0472">Membrane</keyword>
<accession>A0A1W2G7Y6</accession>
<dbReference type="RefSeq" id="WP_084371055.1">
    <property type="nucleotide sequence ID" value="NZ_FWYF01000001.1"/>
</dbReference>
<keyword evidence="4 8" id="KW-1003">Cell membrane</keyword>
<dbReference type="PANTHER" id="PTHR30269:SF0">
    <property type="entry name" value="MEMBRANE TRANSPORTER PROTEIN YFCA-RELATED"/>
    <property type="match status" value="1"/>
</dbReference>
<keyword evidence="10" id="KW-1185">Reference proteome</keyword>
<dbReference type="Pfam" id="PF01925">
    <property type="entry name" value="TauE"/>
    <property type="match status" value="1"/>
</dbReference>
<feature type="transmembrane region" description="Helical" evidence="8">
    <location>
        <begin position="137"/>
        <end position="165"/>
    </location>
</feature>
<evidence type="ECO:0000256" key="7">
    <source>
        <dbReference type="ARBA" id="ARBA00023136"/>
    </source>
</evidence>
<evidence type="ECO:0000256" key="3">
    <source>
        <dbReference type="ARBA" id="ARBA00022448"/>
    </source>
</evidence>
<dbReference type="EMBL" id="FWYF01000001">
    <property type="protein sequence ID" value="SMD32396.1"/>
    <property type="molecule type" value="Genomic_DNA"/>
</dbReference>
<sequence>MEYYEYLLIFGSGLIAGFINVVAGGGSLLTLPILIFLGLPPAMANGTNRVGIFLQNIFAVGGFKSKGVSSFRFSIWLSISALIGAILGAKIAVDISGELFNRILAIVMMMVIAITVFKPKKKSEEGVELMSKGRQTVSIIAFFFVGIYGGFIQAGVGFIIIAALTGINHLSLVKTNSIKVFVALIYTLFALAVFTWEGQVDWVLGLTLAAGTSIGGWFASRWSVDKGDKWIRYFLIVTVSIMAVKLWFF</sequence>
<gene>
    <name evidence="9" type="ORF">SAMN04488029_0741</name>
</gene>
<evidence type="ECO:0000313" key="9">
    <source>
        <dbReference type="EMBL" id="SMD32396.1"/>
    </source>
</evidence>
<comment type="subcellular location">
    <subcellularLocation>
        <location evidence="1 8">Cell membrane</location>
        <topology evidence="1 8">Multi-pass membrane protein</topology>
    </subcellularLocation>
</comment>
<feature type="transmembrane region" description="Helical" evidence="8">
    <location>
        <begin position="230"/>
        <end position="248"/>
    </location>
</feature>
<evidence type="ECO:0000256" key="4">
    <source>
        <dbReference type="ARBA" id="ARBA00022475"/>
    </source>
</evidence>
<keyword evidence="3" id="KW-0813">Transport</keyword>
<evidence type="ECO:0000256" key="1">
    <source>
        <dbReference type="ARBA" id="ARBA00004651"/>
    </source>
</evidence>
<dbReference type="AlphaFoldDB" id="A0A1W2G7Y6"/>
<dbReference type="PANTHER" id="PTHR30269">
    <property type="entry name" value="TRANSMEMBRANE PROTEIN YFCA"/>
    <property type="match status" value="1"/>
</dbReference>
<feature type="transmembrane region" description="Helical" evidence="8">
    <location>
        <begin position="6"/>
        <end position="39"/>
    </location>
</feature>
<feature type="transmembrane region" description="Helical" evidence="8">
    <location>
        <begin position="99"/>
        <end position="117"/>
    </location>
</feature>
<evidence type="ECO:0000256" key="2">
    <source>
        <dbReference type="ARBA" id="ARBA00009142"/>
    </source>
</evidence>
<reference evidence="9 10" key="1">
    <citation type="submission" date="2017-04" db="EMBL/GenBank/DDBJ databases">
        <authorList>
            <person name="Afonso C.L."/>
            <person name="Miller P.J."/>
            <person name="Scott M.A."/>
            <person name="Spackman E."/>
            <person name="Goraichik I."/>
            <person name="Dimitrov K.M."/>
            <person name="Suarez D.L."/>
            <person name="Swayne D.E."/>
        </authorList>
    </citation>
    <scope>NUCLEOTIDE SEQUENCE [LARGE SCALE GENOMIC DNA]</scope>
    <source>
        <strain evidence="9 10">DSM 26133</strain>
    </source>
</reference>
<feature type="transmembrane region" description="Helical" evidence="8">
    <location>
        <begin position="73"/>
        <end position="93"/>
    </location>
</feature>
<protein>
    <recommendedName>
        <fullName evidence="8">Probable membrane transporter protein</fullName>
    </recommendedName>
</protein>
<dbReference type="InterPro" id="IPR002781">
    <property type="entry name" value="TM_pro_TauE-like"/>
</dbReference>
<keyword evidence="5 8" id="KW-0812">Transmembrane</keyword>